<accession>A0A8J7PQ61</accession>
<evidence type="ECO:0000313" key="2">
    <source>
        <dbReference type="Proteomes" id="UP000664414"/>
    </source>
</evidence>
<organism evidence="1 2">
    <name type="scientific">Candidatus Paracaedimonas acanthamoebae</name>
    <dbReference type="NCBI Taxonomy" id="244581"/>
    <lineage>
        <taxon>Bacteria</taxon>
        <taxon>Pseudomonadati</taxon>
        <taxon>Pseudomonadota</taxon>
        <taxon>Alphaproteobacteria</taxon>
        <taxon>Holosporales</taxon>
        <taxon>Caedimonadaceae</taxon>
        <taxon>Candidatus Paracaedimonas</taxon>
    </lineage>
</organism>
<dbReference type="SUPFAM" id="SSF56112">
    <property type="entry name" value="Protein kinase-like (PK-like)"/>
    <property type="match status" value="1"/>
</dbReference>
<proteinExistence type="predicted"/>
<dbReference type="Proteomes" id="UP000664414">
    <property type="component" value="Unassembled WGS sequence"/>
</dbReference>
<gene>
    <name evidence="1" type="ORF">J0H12_01175</name>
</gene>
<dbReference type="EMBL" id="JAFKGL010000011">
    <property type="protein sequence ID" value="MBN9412527.1"/>
    <property type="molecule type" value="Genomic_DNA"/>
</dbReference>
<comment type="caution">
    <text evidence="1">The sequence shown here is derived from an EMBL/GenBank/DDBJ whole genome shotgun (WGS) entry which is preliminary data.</text>
</comment>
<dbReference type="InterPro" id="IPR006748">
    <property type="entry name" value="NH2Glyco/OHUrea_AB-resist_kin"/>
</dbReference>
<name>A0A8J7PQ61_9PROT</name>
<reference evidence="1" key="1">
    <citation type="submission" date="2021-02" db="EMBL/GenBank/DDBJ databases">
        <title>Thiocyanate and organic carbon inputs drive convergent selection for specific autotrophic Afipia and Thiobacillus strains within complex microbiomes.</title>
        <authorList>
            <person name="Huddy R.J."/>
            <person name="Sachdeva R."/>
            <person name="Kadzinga F."/>
            <person name="Kantor R.S."/>
            <person name="Harrison S.T.L."/>
            <person name="Banfield J.F."/>
        </authorList>
    </citation>
    <scope>NUCLEOTIDE SEQUENCE</scope>
    <source>
        <strain evidence="1">SCN18_10_11_15_R4_P_38_20</strain>
    </source>
</reference>
<dbReference type="Pfam" id="PF04655">
    <property type="entry name" value="APH_6_hur"/>
    <property type="match status" value="1"/>
</dbReference>
<evidence type="ECO:0000313" key="1">
    <source>
        <dbReference type="EMBL" id="MBN9412527.1"/>
    </source>
</evidence>
<dbReference type="AlphaFoldDB" id="A0A8J7PQ61"/>
<sequence>MLEQLIPGLSLKTYLPDRKDEARLFMCQTMERLHQAPLSQNARTSFPAIADLLKTLDKEWNIPHEYLVKARFLKNRLLTHSRPHVLLHGDLHHDNILLQDKKWIVIDPQGVIGPPMSEIWAFIIDPIADTEYVATYFNDSLSTVREWYFVRLILASCWNLEDRLSPERFLELAKKIFPFV</sequence>
<dbReference type="GO" id="GO:0016773">
    <property type="term" value="F:phosphotransferase activity, alcohol group as acceptor"/>
    <property type="evidence" value="ECO:0007669"/>
    <property type="project" value="InterPro"/>
</dbReference>
<protein>
    <submittedName>
        <fullName evidence="1">Phosphotransferase</fullName>
    </submittedName>
</protein>
<dbReference type="Gene3D" id="3.90.1200.10">
    <property type="match status" value="1"/>
</dbReference>
<dbReference type="InterPro" id="IPR011009">
    <property type="entry name" value="Kinase-like_dom_sf"/>
</dbReference>
<dbReference type="GO" id="GO:0019748">
    <property type="term" value="P:secondary metabolic process"/>
    <property type="evidence" value="ECO:0007669"/>
    <property type="project" value="InterPro"/>
</dbReference>